<dbReference type="Pfam" id="PF04472">
    <property type="entry name" value="SepF"/>
    <property type="match status" value="1"/>
</dbReference>
<dbReference type="GO" id="GO:0051301">
    <property type="term" value="P:cell division"/>
    <property type="evidence" value="ECO:0007669"/>
    <property type="project" value="UniProtKB-KW"/>
</dbReference>
<dbReference type="PANTHER" id="PTHR35798">
    <property type="entry name" value="CELL DIVISION PROTEIN SEPF"/>
    <property type="match status" value="1"/>
</dbReference>
<evidence type="ECO:0000256" key="2">
    <source>
        <dbReference type="ARBA" id="ARBA00023210"/>
    </source>
</evidence>
<sequence>MPGFIERVLGWLGVDAEDAATAERTPARSPAQLPREAEAAARRSRVVPLAPSASPGAGAAGAGGVAPARSQSKLIVSEPAAFDDVQAIAVHLRSQRPVVVSLRAADRETARRIVDFLSGVVFALDGSMRRISEDIVLCAPGGVDVELEGTTTP</sequence>
<dbReference type="HAMAP" id="MF_01197">
    <property type="entry name" value="SepF"/>
    <property type="match status" value="1"/>
</dbReference>
<dbReference type="InterPro" id="IPR007561">
    <property type="entry name" value="Cell_div_SepF/SepF-rel"/>
</dbReference>
<dbReference type="Proteomes" id="UP001332192">
    <property type="component" value="Chromosome"/>
</dbReference>
<dbReference type="InterPro" id="IPR038594">
    <property type="entry name" value="SepF-like_sf"/>
</dbReference>
<keyword evidence="3 5" id="KW-0131">Cell cycle</keyword>
<evidence type="ECO:0000256" key="3">
    <source>
        <dbReference type="ARBA" id="ARBA00023306"/>
    </source>
</evidence>
<evidence type="ECO:0000313" key="7">
    <source>
        <dbReference type="EMBL" id="WRP18374.1"/>
    </source>
</evidence>
<keyword evidence="8" id="KW-1185">Reference proteome</keyword>
<dbReference type="RefSeq" id="WP_324717647.1">
    <property type="nucleotide sequence ID" value="NZ_CP141615.1"/>
</dbReference>
<organism evidence="7 8">
    <name type="scientific">Carboxydichorda subterranea</name>
    <dbReference type="NCBI Taxonomy" id="3109565"/>
    <lineage>
        <taxon>Bacteria</taxon>
        <taxon>Bacillati</taxon>
        <taxon>Bacillota</taxon>
        <taxon>Limnochordia</taxon>
        <taxon>Limnochordales</taxon>
        <taxon>Geochordaceae</taxon>
        <taxon>Carboxydichorda</taxon>
    </lineage>
</organism>
<comment type="similarity">
    <text evidence="5">Belongs to the SepF family.</text>
</comment>
<dbReference type="InterPro" id="IPR023052">
    <property type="entry name" value="Cell_div_SepF"/>
</dbReference>
<evidence type="ECO:0000256" key="6">
    <source>
        <dbReference type="SAM" id="MobiDB-lite"/>
    </source>
</evidence>
<dbReference type="PANTHER" id="PTHR35798:SF1">
    <property type="entry name" value="CELL DIVISION PROTEIN SEPF"/>
    <property type="match status" value="1"/>
</dbReference>
<comment type="subcellular location">
    <subcellularLocation>
        <location evidence="5">Cytoplasm</location>
    </subcellularLocation>
    <text evidence="5">Localizes to the division site, in a FtsZ-dependent manner.</text>
</comment>
<evidence type="ECO:0000256" key="1">
    <source>
        <dbReference type="ARBA" id="ARBA00022618"/>
    </source>
</evidence>
<dbReference type="EMBL" id="CP141615">
    <property type="protein sequence ID" value="WRP18374.1"/>
    <property type="molecule type" value="Genomic_DNA"/>
</dbReference>
<accession>A0ABZ1C0A5</accession>
<dbReference type="Gene3D" id="3.30.110.150">
    <property type="entry name" value="SepF-like protein"/>
    <property type="match status" value="1"/>
</dbReference>
<comment type="function">
    <text evidence="4 5">Cell division protein that is part of the divisome complex and is recruited early to the Z-ring. Probably stimulates Z-ring formation, perhaps through the cross-linking of FtsZ protofilaments. Its function overlaps with FtsA.</text>
</comment>
<evidence type="ECO:0000256" key="4">
    <source>
        <dbReference type="ARBA" id="ARBA00044936"/>
    </source>
</evidence>
<feature type="region of interest" description="Disordered" evidence="6">
    <location>
        <begin position="20"/>
        <end position="65"/>
    </location>
</feature>
<proteinExistence type="inferred from homology"/>
<evidence type="ECO:0000256" key="5">
    <source>
        <dbReference type="HAMAP-Rule" id="MF_01197"/>
    </source>
</evidence>
<protein>
    <recommendedName>
        <fullName evidence="5">Cell division protein SepF</fullName>
    </recommendedName>
</protein>
<gene>
    <name evidence="5" type="primary">sepF</name>
    <name evidence="7" type="ORF">U7230_05025</name>
</gene>
<keyword evidence="2 5" id="KW-0717">Septation</keyword>
<comment type="subunit">
    <text evidence="5">Homodimer. Interacts with FtsZ.</text>
</comment>
<name>A0ABZ1C0A5_9FIRM</name>
<reference evidence="7 8" key="1">
    <citation type="journal article" date="2024" name="Front. Microbiol.">
        <title>Novel thermophilic genera Geochorda gen. nov. and Carboxydochorda gen. nov. from the deep terrestrial subsurface reveal the ecophysiological diversity in the class Limnochordia.</title>
        <authorList>
            <person name="Karnachuk O.V."/>
            <person name="Lukina A.P."/>
            <person name="Avakyan M.R."/>
            <person name="Kadnikov V.V."/>
            <person name="Begmatov S."/>
            <person name="Beletsky A.V."/>
            <person name="Vlasova K.G."/>
            <person name="Novikov A.A."/>
            <person name="Shcherbakova V.A."/>
            <person name="Mardanov A.V."/>
            <person name="Ravin N.V."/>
        </authorList>
    </citation>
    <scope>NUCLEOTIDE SEQUENCE [LARGE SCALE GENOMIC DNA]</scope>
    <source>
        <strain evidence="7 8">L945</strain>
    </source>
</reference>
<evidence type="ECO:0000313" key="8">
    <source>
        <dbReference type="Proteomes" id="UP001332192"/>
    </source>
</evidence>
<feature type="compositionally biased region" description="Low complexity" evidence="6">
    <location>
        <begin position="46"/>
        <end position="57"/>
    </location>
</feature>
<keyword evidence="5" id="KW-0963">Cytoplasm</keyword>
<keyword evidence="1 5" id="KW-0132">Cell division</keyword>